<dbReference type="GeneID" id="43650501"/>
<sequence length="164" mass="18862">MPAMEPPRRGKNRLGSFCQPWYGHFPASQKMIDVVCGWRGHWSVPMAMAFSIRGKCTEHSRLLKVLCAPEIVCCFRSSCFGLTYPGKEVKSEMKPPKNTNNDEKVSQNGRAPCGGHFPETFSWISETHNAQLQWYRSPRQLSSRWIGEPDVHRRYLIRRSGCFL</sequence>
<dbReference type="AlphaFoldDB" id="A0A5N7AD84"/>
<keyword evidence="2" id="KW-1185">Reference proteome</keyword>
<accession>A0A5N7AD84</accession>
<organism evidence="1 2">
    <name type="scientific">Aspergillus caelatus</name>
    <dbReference type="NCBI Taxonomy" id="61420"/>
    <lineage>
        <taxon>Eukaryota</taxon>
        <taxon>Fungi</taxon>
        <taxon>Dikarya</taxon>
        <taxon>Ascomycota</taxon>
        <taxon>Pezizomycotina</taxon>
        <taxon>Eurotiomycetes</taxon>
        <taxon>Eurotiomycetidae</taxon>
        <taxon>Eurotiales</taxon>
        <taxon>Aspergillaceae</taxon>
        <taxon>Aspergillus</taxon>
        <taxon>Aspergillus subgen. Circumdati</taxon>
    </lineage>
</organism>
<dbReference type="EMBL" id="ML737602">
    <property type="protein sequence ID" value="KAE8367126.1"/>
    <property type="molecule type" value="Genomic_DNA"/>
</dbReference>
<dbReference type="RefSeq" id="XP_031930207.1">
    <property type="nucleotide sequence ID" value="XM_032066055.1"/>
</dbReference>
<proteinExistence type="predicted"/>
<evidence type="ECO:0000313" key="1">
    <source>
        <dbReference type="EMBL" id="KAE8367126.1"/>
    </source>
</evidence>
<reference evidence="1 2" key="1">
    <citation type="submission" date="2019-04" db="EMBL/GenBank/DDBJ databases">
        <title>Friends and foes A comparative genomics studyof 23 Aspergillus species from section Flavi.</title>
        <authorList>
            <consortium name="DOE Joint Genome Institute"/>
            <person name="Kjaerbolling I."/>
            <person name="Vesth T."/>
            <person name="Frisvad J.C."/>
            <person name="Nybo J.L."/>
            <person name="Theobald S."/>
            <person name="Kildgaard S."/>
            <person name="Isbrandt T."/>
            <person name="Kuo A."/>
            <person name="Sato A."/>
            <person name="Lyhne E.K."/>
            <person name="Kogle M.E."/>
            <person name="Wiebenga A."/>
            <person name="Kun R.S."/>
            <person name="Lubbers R.J."/>
            <person name="Makela M.R."/>
            <person name="Barry K."/>
            <person name="Chovatia M."/>
            <person name="Clum A."/>
            <person name="Daum C."/>
            <person name="Haridas S."/>
            <person name="He G."/>
            <person name="LaButti K."/>
            <person name="Lipzen A."/>
            <person name="Mondo S."/>
            <person name="Riley R."/>
            <person name="Salamov A."/>
            <person name="Simmons B.A."/>
            <person name="Magnuson J.K."/>
            <person name="Henrissat B."/>
            <person name="Mortensen U.H."/>
            <person name="Larsen T.O."/>
            <person name="Devries R.P."/>
            <person name="Grigoriev I.V."/>
            <person name="Machida M."/>
            <person name="Baker S.E."/>
            <person name="Andersen M.R."/>
        </authorList>
    </citation>
    <scope>NUCLEOTIDE SEQUENCE [LARGE SCALE GENOMIC DNA]</scope>
    <source>
        <strain evidence="1 2">CBS 763.97</strain>
    </source>
</reference>
<gene>
    <name evidence="1" type="ORF">BDV27DRAFT_124315</name>
</gene>
<evidence type="ECO:0000313" key="2">
    <source>
        <dbReference type="Proteomes" id="UP000326268"/>
    </source>
</evidence>
<dbReference type="Proteomes" id="UP000326268">
    <property type="component" value="Unassembled WGS sequence"/>
</dbReference>
<protein>
    <submittedName>
        <fullName evidence="1">Uncharacterized protein</fullName>
    </submittedName>
</protein>
<name>A0A5N7AD84_9EURO</name>